<comment type="caution">
    <text evidence="6">The sequence shown here is derived from an EMBL/GenBank/DDBJ whole genome shotgun (WGS) entry which is preliminary data.</text>
</comment>
<feature type="transmembrane region" description="Helical" evidence="5">
    <location>
        <begin position="6"/>
        <end position="33"/>
    </location>
</feature>
<gene>
    <name evidence="6" type="ORF">DCCM_0842</name>
</gene>
<keyword evidence="3 5" id="KW-1133">Transmembrane helix</keyword>
<dbReference type="EMBL" id="BFAV01000045">
    <property type="protein sequence ID" value="GBF32646.1"/>
    <property type="molecule type" value="Genomic_DNA"/>
</dbReference>
<evidence type="ECO:0000313" key="6">
    <source>
        <dbReference type="EMBL" id="GBF32646.1"/>
    </source>
</evidence>
<reference evidence="7" key="1">
    <citation type="submission" date="2018-02" db="EMBL/GenBank/DDBJ databases">
        <title>Genome sequence of Desulfocucumis palustris strain NAW-5.</title>
        <authorList>
            <person name="Watanabe M."/>
            <person name="Kojima H."/>
            <person name="Fukui M."/>
        </authorList>
    </citation>
    <scope>NUCLEOTIDE SEQUENCE [LARGE SCALE GENOMIC DNA]</scope>
    <source>
        <strain evidence="7">NAW-5</strain>
    </source>
</reference>
<accession>A0A2L2XEH2</accession>
<feature type="transmembrane region" description="Helical" evidence="5">
    <location>
        <begin position="77"/>
        <end position="96"/>
    </location>
</feature>
<keyword evidence="1 5" id="KW-1003">Cell membrane</keyword>
<keyword evidence="4 5" id="KW-0472">Membrane</keyword>
<evidence type="ECO:0000256" key="2">
    <source>
        <dbReference type="ARBA" id="ARBA00022692"/>
    </source>
</evidence>
<evidence type="ECO:0000313" key="7">
    <source>
        <dbReference type="Proteomes" id="UP000239549"/>
    </source>
</evidence>
<keyword evidence="2 5" id="KW-0812">Transmembrane</keyword>
<evidence type="ECO:0000256" key="4">
    <source>
        <dbReference type="ARBA" id="ARBA00023136"/>
    </source>
</evidence>
<dbReference type="Pfam" id="PF04284">
    <property type="entry name" value="DUF441"/>
    <property type="match status" value="1"/>
</dbReference>
<feature type="transmembrane region" description="Helical" evidence="5">
    <location>
        <begin position="53"/>
        <end position="71"/>
    </location>
</feature>
<dbReference type="GO" id="GO:0005886">
    <property type="term" value="C:plasma membrane"/>
    <property type="evidence" value="ECO:0007669"/>
    <property type="project" value="UniProtKB-SubCell"/>
</dbReference>
<keyword evidence="7" id="KW-1185">Reference proteome</keyword>
<dbReference type="HAMAP" id="MF_01874">
    <property type="entry name" value="UPF0756"/>
    <property type="match status" value="1"/>
</dbReference>
<protein>
    <recommendedName>
        <fullName evidence="5">UPF0756 membrane protein DCCM_0842</fullName>
    </recommendedName>
</protein>
<evidence type="ECO:0000256" key="5">
    <source>
        <dbReference type="HAMAP-Rule" id="MF_01874"/>
    </source>
</evidence>
<comment type="subcellular location">
    <subcellularLocation>
        <location evidence="5">Cell membrane</location>
        <topology evidence="5">Multi-pass membrane protein</topology>
    </subcellularLocation>
</comment>
<organism evidence="6 7">
    <name type="scientific">Desulfocucumis palustris</name>
    <dbReference type="NCBI Taxonomy" id="1898651"/>
    <lineage>
        <taxon>Bacteria</taxon>
        <taxon>Bacillati</taxon>
        <taxon>Bacillota</taxon>
        <taxon>Clostridia</taxon>
        <taxon>Eubacteriales</taxon>
        <taxon>Desulfocucumaceae</taxon>
        <taxon>Desulfocucumis</taxon>
    </lineage>
</organism>
<evidence type="ECO:0000256" key="3">
    <source>
        <dbReference type="ARBA" id="ARBA00022989"/>
    </source>
</evidence>
<dbReference type="PANTHER" id="PTHR38452:SF1">
    <property type="entry name" value="UPF0756 MEMBRANE PROTEIN YEAL"/>
    <property type="match status" value="1"/>
</dbReference>
<dbReference type="PANTHER" id="PTHR38452">
    <property type="entry name" value="UPF0756 MEMBRANE PROTEIN YEAL"/>
    <property type="match status" value="1"/>
</dbReference>
<proteinExistence type="inferred from homology"/>
<comment type="similarity">
    <text evidence="5">Belongs to the UPF0756 family.</text>
</comment>
<dbReference type="AlphaFoldDB" id="A0A2L2XEH2"/>
<evidence type="ECO:0000256" key="1">
    <source>
        <dbReference type="ARBA" id="ARBA00022475"/>
    </source>
</evidence>
<sequence length="154" mass="16430">MDTSSYILVALLIIGIIGRSNLVAMSACVLLIIKFSGLEQLLLPFLENKGLKLGLLILMIYILLPMAKGQVQLKELKYNFTSVSGIIALVGGALATHLNNEGLKLMKLMPEIIFGMTLGTILGTVFLKGVPCGPVMTAAVTAILLQICSWLGSL</sequence>
<feature type="transmembrane region" description="Helical" evidence="5">
    <location>
        <begin position="108"/>
        <end position="127"/>
    </location>
</feature>
<dbReference type="InterPro" id="IPR007382">
    <property type="entry name" value="UPF0756_TM"/>
</dbReference>
<dbReference type="Proteomes" id="UP000239549">
    <property type="component" value="Unassembled WGS sequence"/>
</dbReference>
<name>A0A2L2XEH2_9FIRM</name>